<protein>
    <submittedName>
        <fullName evidence="2">Uncharacterized protein</fullName>
    </submittedName>
</protein>
<feature type="compositionally biased region" description="Basic and acidic residues" evidence="1">
    <location>
        <begin position="33"/>
        <end position="42"/>
    </location>
</feature>
<feature type="region of interest" description="Disordered" evidence="1">
    <location>
        <begin position="141"/>
        <end position="170"/>
    </location>
</feature>
<feature type="compositionally biased region" description="Low complexity" evidence="1">
    <location>
        <begin position="279"/>
        <end position="291"/>
    </location>
</feature>
<feature type="compositionally biased region" description="Polar residues" evidence="1">
    <location>
        <begin position="257"/>
        <end position="267"/>
    </location>
</feature>
<feature type="region of interest" description="Disordered" evidence="1">
    <location>
        <begin position="1"/>
        <end position="103"/>
    </location>
</feature>
<feature type="compositionally biased region" description="Acidic residues" evidence="1">
    <location>
        <begin position="513"/>
        <end position="523"/>
    </location>
</feature>
<evidence type="ECO:0000313" key="3">
    <source>
        <dbReference type="Proteomes" id="UP001479436"/>
    </source>
</evidence>
<proteinExistence type="predicted"/>
<feature type="region of interest" description="Disordered" evidence="1">
    <location>
        <begin position="257"/>
        <end position="291"/>
    </location>
</feature>
<gene>
    <name evidence="2" type="ORF">K7432_017503</name>
</gene>
<feature type="non-terminal residue" evidence="2">
    <location>
        <position position="523"/>
    </location>
</feature>
<sequence>MTPQSSPTKYPPNENHIKTKNVDITKFFNPLKEPVEVSKEENPPTLPLLKDENEGKSLPDHQINNSVKNVVQKSEKPKRGRPKRIPLDLGSAQDTNSTGILMESGVVVGEQTEANQRRSVRLKNKPVSQYFIPLNFEVEEYQPLAPKEKTSKPKKSTKKNPSLSQDSENSLNIEASTIIEKLETPQPPIQIVENRIDVSVENIPTSSSNLSEDFKLENGQIHPFFRKSKSKTDEDPQESVILHEATKSVHPFFMKPHQQSESTVSVDSQDDSRKDVTYSSQESNQSSELLHSLTPKELLANFYSGREAHPFLQPRISSRSSHIACKAEVPKPSQYPALYPQAHPHQHGHVRQLHPEPFIEMECNLVKRKIPIYDKTEITQQANRFFQRYRNSSADPPKCKDTSSSSTLHLSSEQLKDILESVYTETHLKSSSCSPLYQQLFHTKRTTSDVTLPWFEKYRPRKTTDILGNQFNVDYLLEWLNMLKVNPVVSKFEEEQPQPARKNGNRGRRVLSSDEEEFDPEKG</sequence>
<name>A0ABR2WDB2_9FUNG</name>
<comment type="caution">
    <text evidence="2">The sequence shown here is derived from an EMBL/GenBank/DDBJ whole genome shotgun (WGS) entry which is preliminary data.</text>
</comment>
<dbReference type="Proteomes" id="UP001479436">
    <property type="component" value="Unassembled WGS sequence"/>
</dbReference>
<feature type="region of interest" description="Disordered" evidence="1">
    <location>
        <begin position="492"/>
        <end position="523"/>
    </location>
</feature>
<keyword evidence="3" id="KW-1185">Reference proteome</keyword>
<dbReference type="EMBL" id="JASJQH010003871">
    <property type="protein sequence ID" value="KAK9759481.1"/>
    <property type="molecule type" value="Genomic_DNA"/>
</dbReference>
<reference evidence="2 3" key="1">
    <citation type="submission" date="2023-04" db="EMBL/GenBank/DDBJ databases">
        <title>Genome of Basidiobolus ranarum AG-B5.</title>
        <authorList>
            <person name="Stajich J.E."/>
            <person name="Carter-House D."/>
            <person name="Gryganskyi A."/>
        </authorList>
    </citation>
    <scope>NUCLEOTIDE SEQUENCE [LARGE SCALE GENOMIC DNA]</scope>
    <source>
        <strain evidence="2 3">AG-B5</strain>
    </source>
</reference>
<evidence type="ECO:0000256" key="1">
    <source>
        <dbReference type="SAM" id="MobiDB-lite"/>
    </source>
</evidence>
<feature type="compositionally biased region" description="Polar residues" evidence="1">
    <location>
        <begin position="62"/>
        <end position="72"/>
    </location>
</feature>
<organism evidence="2 3">
    <name type="scientific">Basidiobolus ranarum</name>
    <dbReference type="NCBI Taxonomy" id="34480"/>
    <lineage>
        <taxon>Eukaryota</taxon>
        <taxon>Fungi</taxon>
        <taxon>Fungi incertae sedis</taxon>
        <taxon>Zoopagomycota</taxon>
        <taxon>Entomophthoromycotina</taxon>
        <taxon>Basidiobolomycetes</taxon>
        <taxon>Basidiobolales</taxon>
        <taxon>Basidiobolaceae</taxon>
        <taxon>Basidiobolus</taxon>
    </lineage>
</organism>
<feature type="compositionally biased region" description="Polar residues" evidence="1">
    <location>
        <begin position="160"/>
        <end position="170"/>
    </location>
</feature>
<evidence type="ECO:0000313" key="2">
    <source>
        <dbReference type="EMBL" id="KAK9759481.1"/>
    </source>
</evidence>
<accession>A0ABR2WDB2</accession>
<feature type="compositionally biased region" description="Basic and acidic residues" evidence="1">
    <location>
        <begin position="49"/>
        <end position="59"/>
    </location>
</feature>